<feature type="coiled-coil region" evidence="1">
    <location>
        <begin position="202"/>
        <end position="229"/>
    </location>
</feature>
<feature type="compositionally biased region" description="Low complexity" evidence="2">
    <location>
        <begin position="62"/>
        <end position="79"/>
    </location>
</feature>
<evidence type="ECO:0000256" key="2">
    <source>
        <dbReference type="SAM" id="MobiDB-lite"/>
    </source>
</evidence>
<dbReference type="EMBL" id="CALNXI010000455">
    <property type="protein sequence ID" value="CAH3027477.1"/>
    <property type="molecule type" value="Genomic_DNA"/>
</dbReference>
<keyword evidence="4" id="KW-1185">Reference proteome</keyword>
<proteinExistence type="predicted"/>
<accession>A0ABN8MCU3</accession>
<organism evidence="3 4">
    <name type="scientific">Porites evermanni</name>
    <dbReference type="NCBI Taxonomy" id="104178"/>
    <lineage>
        <taxon>Eukaryota</taxon>
        <taxon>Metazoa</taxon>
        <taxon>Cnidaria</taxon>
        <taxon>Anthozoa</taxon>
        <taxon>Hexacorallia</taxon>
        <taxon>Scleractinia</taxon>
        <taxon>Fungiina</taxon>
        <taxon>Poritidae</taxon>
        <taxon>Porites</taxon>
    </lineage>
</organism>
<evidence type="ECO:0000313" key="4">
    <source>
        <dbReference type="Proteomes" id="UP001159427"/>
    </source>
</evidence>
<protein>
    <recommendedName>
        <fullName evidence="5">Exophilin 5</fullName>
    </recommendedName>
</protein>
<evidence type="ECO:0008006" key="5">
    <source>
        <dbReference type="Google" id="ProtNLM"/>
    </source>
</evidence>
<gene>
    <name evidence="3" type="ORF">PEVE_00031648</name>
</gene>
<name>A0ABN8MCU3_9CNID</name>
<comment type="caution">
    <text evidence="3">The sequence shown here is derived from an EMBL/GenBank/DDBJ whole genome shotgun (WGS) entry which is preliminary data.</text>
</comment>
<evidence type="ECO:0000256" key="1">
    <source>
        <dbReference type="SAM" id="Coils"/>
    </source>
</evidence>
<feature type="region of interest" description="Disordered" evidence="2">
    <location>
        <begin position="61"/>
        <end position="132"/>
    </location>
</feature>
<dbReference type="Proteomes" id="UP001159427">
    <property type="component" value="Unassembled WGS sequence"/>
</dbReference>
<reference evidence="3 4" key="1">
    <citation type="submission" date="2022-05" db="EMBL/GenBank/DDBJ databases">
        <authorList>
            <consortium name="Genoscope - CEA"/>
            <person name="William W."/>
        </authorList>
    </citation>
    <scope>NUCLEOTIDE SEQUENCE [LARGE SCALE GENOMIC DNA]</scope>
</reference>
<feature type="compositionally biased region" description="Low complexity" evidence="2">
    <location>
        <begin position="89"/>
        <end position="101"/>
    </location>
</feature>
<sequence length="249" mass="28829">RGKQNRQLSSVLTHFSNMYGFRGSTKSKPFSPRFQEMEYVSNNPAIYISKVTIQLDGYTKESSSQLSSPNLSSSSQRQTSENDETANISRDSSSLSYSVLSGQQMAKKPLYGTPRTSTPEPRTFVSPRHEKQNVSGVYHKDIISEESTRKQLHNSASSKLVLTQENLHRPLLQFKTTEMGSYRDKTGYKSREDLYFDILQRIEDLSWNYQKLETEYDFLERFKDEHKEDLKKVKNCSRHLRNRADLNTS</sequence>
<feature type="non-terminal residue" evidence="3">
    <location>
        <position position="1"/>
    </location>
</feature>
<evidence type="ECO:0000313" key="3">
    <source>
        <dbReference type="EMBL" id="CAH3027477.1"/>
    </source>
</evidence>
<keyword evidence="1" id="KW-0175">Coiled coil</keyword>